<dbReference type="InterPro" id="IPR051316">
    <property type="entry name" value="Zinc-reg_GTPase_activator"/>
</dbReference>
<sequence>MTERPALTPVNLITGFLGSGKTTLLQRLLRDPALADTAVLINEFGEVGLDHHLLERVDETMVLLQSGCLCCTIRGELSSAIKDLHSRREVGRIPFFRRLVIESTGLADPFPILSTVHADPVLKHHFRLGNVIATVDAVNGGVQLARQQENAKQVAVADRLVITKTDLADEAAVEMLIPRIRQLNPLAPLWRVPHDPLDAEGLLSHEEFELAGRSERAQHWFATALMGQWRLNRYSHASGDVEQVRSPRASGKGGAYGPEINCHADSIHAFALVFEKPLDWTVFGIWLTMLLNRHGPRILRVKGILNVTGSPAPVAVHGVQHLVHPPVHMASWPDEDRRSRIVFIVDGLDRAIIERSLSAFLHTNGCDWKQP</sequence>
<keyword evidence="9" id="KW-1185">Reference proteome</keyword>
<feature type="domain" description="CobW C-terminal" evidence="7">
    <location>
        <begin position="267"/>
        <end position="361"/>
    </location>
</feature>
<dbReference type="SUPFAM" id="SSF52540">
    <property type="entry name" value="P-loop containing nucleoside triphosphate hydrolases"/>
    <property type="match status" value="1"/>
</dbReference>
<dbReference type="GO" id="GO:0016787">
    <property type="term" value="F:hydrolase activity"/>
    <property type="evidence" value="ECO:0007669"/>
    <property type="project" value="UniProtKB-KW"/>
</dbReference>
<dbReference type="GO" id="GO:0005737">
    <property type="term" value="C:cytoplasm"/>
    <property type="evidence" value="ECO:0007669"/>
    <property type="project" value="TreeGrafter"/>
</dbReference>
<keyword evidence="1" id="KW-0547">Nucleotide-binding</keyword>
<evidence type="ECO:0000313" key="9">
    <source>
        <dbReference type="Proteomes" id="UP000436483"/>
    </source>
</evidence>
<dbReference type="InterPro" id="IPR011629">
    <property type="entry name" value="CobW-like_C"/>
</dbReference>
<comment type="caution">
    <text evidence="8">The sequence shown here is derived from an EMBL/GenBank/DDBJ whole genome shotgun (WGS) entry which is preliminary data.</text>
</comment>
<dbReference type="Pfam" id="PF02492">
    <property type="entry name" value="cobW"/>
    <property type="match status" value="1"/>
</dbReference>
<dbReference type="InterPro" id="IPR003495">
    <property type="entry name" value="CobW/HypB/UreG_nucleotide-bd"/>
</dbReference>
<dbReference type="RefSeq" id="WP_160883379.1">
    <property type="nucleotide sequence ID" value="NZ_WURB01000002.1"/>
</dbReference>
<dbReference type="InterPro" id="IPR027417">
    <property type="entry name" value="P-loop_NTPase"/>
</dbReference>
<dbReference type="Gene3D" id="3.30.1220.10">
    <property type="entry name" value="CobW-like, C-terminal domain"/>
    <property type="match status" value="1"/>
</dbReference>
<organism evidence="8 9">
    <name type="scientific">Microvirga makkahensis</name>
    <dbReference type="NCBI Taxonomy" id="1128670"/>
    <lineage>
        <taxon>Bacteria</taxon>
        <taxon>Pseudomonadati</taxon>
        <taxon>Pseudomonadota</taxon>
        <taxon>Alphaproteobacteria</taxon>
        <taxon>Hyphomicrobiales</taxon>
        <taxon>Methylobacteriaceae</taxon>
        <taxon>Microvirga</taxon>
    </lineage>
</organism>
<evidence type="ECO:0000256" key="5">
    <source>
        <dbReference type="ARBA" id="ARBA00045658"/>
    </source>
</evidence>
<comment type="similarity">
    <text evidence="4">Belongs to the SIMIBI class G3E GTPase family. ZNG1 subfamily.</text>
</comment>
<name>A0A7X3SN82_9HYPH</name>
<accession>A0A7X3SN82</accession>
<comment type="catalytic activity">
    <reaction evidence="6">
        <text>GTP + H2O = GDP + phosphate + H(+)</text>
        <dbReference type="Rhea" id="RHEA:19669"/>
        <dbReference type="ChEBI" id="CHEBI:15377"/>
        <dbReference type="ChEBI" id="CHEBI:15378"/>
        <dbReference type="ChEBI" id="CHEBI:37565"/>
        <dbReference type="ChEBI" id="CHEBI:43474"/>
        <dbReference type="ChEBI" id="CHEBI:58189"/>
    </reaction>
    <physiologicalReaction direction="left-to-right" evidence="6">
        <dbReference type="Rhea" id="RHEA:19670"/>
    </physiologicalReaction>
</comment>
<dbReference type="Gene3D" id="3.40.50.300">
    <property type="entry name" value="P-loop containing nucleotide triphosphate hydrolases"/>
    <property type="match status" value="1"/>
</dbReference>
<evidence type="ECO:0000256" key="3">
    <source>
        <dbReference type="ARBA" id="ARBA00023186"/>
    </source>
</evidence>
<gene>
    <name evidence="8" type="ORF">GR328_04860</name>
</gene>
<evidence type="ECO:0000256" key="6">
    <source>
        <dbReference type="ARBA" id="ARBA00049117"/>
    </source>
</evidence>
<keyword evidence="2" id="KW-0378">Hydrolase</keyword>
<evidence type="ECO:0000256" key="2">
    <source>
        <dbReference type="ARBA" id="ARBA00022801"/>
    </source>
</evidence>
<dbReference type="CDD" id="cd03112">
    <property type="entry name" value="CobW-like"/>
    <property type="match status" value="1"/>
</dbReference>
<reference evidence="8 9" key="2">
    <citation type="submission" date="2020-01" db="EMBL/GenBank/DDBJ databases">
        <title>Microvirga sp. nov., an arsenate reduction bacterium isolated from Tibet hotspring sediments.</title>
        <authorList>
            <person name="Xian W.-D."/>
            <person name="Li W.-J."/>
        </authorList>
    </citation>
    <scope>NUCLEOTIDE SEQUENCE [LARGE SCALE GENOMIC DNA]</scope>
    <source>
        <strain evidence="8 9">KCTC 23863</strain>
    </source>
</reference>
<dbReference type="Pfam" id="PF07683">
    <property type="entry name" value="CobW_C"/>
    <property type="match status" value="1"/>
</dbReference>
<dbReference type="PANTHER" id="PTHR13748:SF62">
    <property type="entry name" value="COBW DOMAIN-CONTAINING PROTEIN"/>
    <property type="match status" value="1"/>
</dbReference>
<evidence type="ECO:0000313" key="8">
    <source>
        <dbReference type="EMBL" id="MXQ10789.1"/>
    </source>
</evidence>
<dbReference type="Proteomes" id="UP000436483">
    <property type="component" value="Unassembled WGS sequence"/>
</dbReference>
<evidence type="ECO:0000256" key="1">
    <source>
        <dbReference type="ARBA" id="ARBA00022741"/>
    </source>
</evidence>
<dbReference type="InterPro" id="IPR036627">
    <property type="entry name" value="CobW-likC_sf"/>
</dbReference>
<protein>
    <submittedName>
        <fullName evidence="8">GTP-binding protein</fullName>
    </submittedName>
</protein>
<dbReference type="OrthoDB" id="9808822at2"/>
<keyword evidence="3" id="KW-0143">Chaperone</keyword>
<comment type="function">
    <text evidence="5">Zinc chaperone that directly transfers zinc cofactor to target proteins, thereby activating them. Zinc is transferred from the CXCC motif in the GTPase domain to the zinc binding site in target proteins in a process requiring GTP hydrolysis.</text>
</comment>
<dbReference type="PANTHER" id="PTHR13748">
    <property type="entry name" value="COBW-RELATED"/>
    <property type="match status" value="1"/>
</dbReference>
<dbReference type="GO" id="GO:0000166">
    <property type="term" value="F:nucleotide binding"/>
    <property type="evidence" value="ECO:0007669"/>
    <property type="project" value="UniProtKB-KW"/>
</dbReference>
<proteinExistence type="inferred from homology"/>
<evidence type="ECO:0000259" key="7">
    <source>
        <dbReference type="SMART" id="SM00833"/>
    </source>
</evidence>
<dbReference type="SUPFAM" id="SSF90002">
    <property type="entry name" value="Hypothetical protein YjiA, C-terminal domain"/>
    <property type="match status" value="1"/>
</dbReference>
<dbReference type="SMART" id="SM00833">
    <property type="entry name" value="CobW_C"/>
    <property type="match status" value="1"/>
</dbReference>
<reference evidence="8 9" key="1">
    <citation type="submission" date="2019-12" db="EMBL/GenBank/DDBJ databases">
        <authorList>
            <person name="Yuan C.-G."/>
        </authorList>
    </citation>
    <scope>NUCLEOTIDE SEQUENCE [LARGE SCALE GENOMIC DNA]</scope>
    <source>
        <strain evidence="8 9">KCTC 23863</strain>
    </source>
</reference>
<dbReference type="EMBL" id="WURB01000002">
    <property type="protein sequence ID" value="MXQ10789.1"/>
    <property type="molecule type" value="Genomic_DNA"/>
</dbReference>
<evidence type="ECO:0000256" key="4">
    <source>
        <dbReference type="ARBA" id="ARBA00034320"/>
    </source>
</evidence>
<dbReference type="AlphaFoldDB" id="A0A7X3SN82"/>